<keyword evidence="2" id="KW-1185">Reference proteome</keyword>
<gene>
    <name evidence="1" type="ORF">QBC46DRAFT_348503</name>
</gene>
<comment type="caution">
    <text evidence="1">The sequence shown here is derived from an EMBL/GenBank/DDBJ whole genome shotgun (WGS) entry which is preliminary data.</text>
</comment>
<organism evidence="1 2">
    <name type="scientific">Diplogelasinospora grovesii</name>
    <dbReference type="NCBI Taxonomy" id="303347"/>
    <lineage>
        <taxon>Eukaryota</taxon>
        <taxon>Fungi</taxon>
        <taxon>Dikarya</taxon>
        <taxon>Ascomycota</taxon>
        <taxon>Pezizomycotina</taxon>
        <taxon>Sordariomycetes</taxon>
        <taxon>Sordariomycetidae</taxon>
        <taxon>Sordariales</taxon>
        <taxon>Diplogelasinosporaceae</taxon>
        <taxon>Diplogelasinospora</taxon>
    </lineage>
</organism>
<evidence type="ECO:0000313" key="2">
    <source>
        <dbReference type="Proteomes" id="UP001303473"/>
    </source>
</evidence>
<proteinExistence type="predicted"/>
<protein>
    <submittedName>
        <fullName evidence="1">Uncharacterized protein</fullName>
    </submittedName>
</protein>
<sequence>MFPTIISYLFPVWSTPRTRLGSVLSVLQWYGYPVAAYNIANFEKGLGETKNLRKDLTIIEDRVEKGLRVQGTACFDNATWGCIPWDSEYKPV</sequence>
<dbReference type="Proteomes" id="UP001303473">
    <property type="component" value="Unassembled WGS sequence"/>
</dbReference>
<dbReference type="EMBL" id="MU854139">
    <property type="protein sequence ID" value="KAK3933556.1"/>
    <property type="molecule type" value="Genomic_DNA"/>
</dbReference>
<name>A0AAN6MU69_9PEZI</name>
<reference evidence="2" key="1">
    <citation type="journal article" date="2023" name="Mol. Phylogenet. Evol.">
        <title>Genome-scale phylogeny and comparative genomics of the fungal order Sordariales.</title>
        <authorList>
            <person name="Hensen N."/>
            <person name="Bonometti L."/>
            <person name="Westerberg I."/>
            <person name="Brannstrom I.O."/>
            <person name="Guillou S."/>
            <person name="Cros-Aarteil S."/>
            <person name="Calhoun S."/>
            <person name="Haridas S."/>
            <person name="Kuo A."/>
            <person name="Mondo S."/>
            <person name="Pangilinan J."/>
            <person name="Riley R."/>
            <person name="LaButti K."/>
            <person name="Andreopoulos B."/>
            <person name="Lipzen A."/>
            <person name="Chen C."/>
            <person name="Yan M."/>
            <person name="Daum C."/>
            <person name="Ng V."/>
            <person name="Clum A."/>
            <person name="Steindorff A."/>
            <person name="Ohm R.A."/>
            <person name="Martin F."/>
            <person name="Silar P."/>
            <person name="Natvig D.O."/>
            <person name="Lalanne C."/>
            <person name="Gautier V."/>
            <person name="Ament-Velasquez S.L."/>
            <person name="Kruys A."/>
            <person name="Hutchinson M.I."/>
            <person name="Powell A.J."/>
            <person name="Barry K."/>
            <person name="Miller A.N."/>
            <person name="Grigoriev I.V."/>
            <person name="Debuchy R."/>
            <person name="Gladieux P."/>
            <person name="Hiltunen Thoren M."/>
            <person name="Johannesson H."/>
        </authorList>
    </citation>
    <scope>NUCLEOTIDE SEQUENCE [LARGE SCALE GENOMIC DNA]</scope>
    <source>
        <strain evidence="2">CBS 340.73</strain>
    </source>
</reference>
<dbReference type="AlphaFoldDB" id="A0AAN6MU69"/>
<evidence type="ECO:0000313" key="1">
    <source>
        <dbReference type="EMBL" id="KAK3933556.1"/>
    </source>
</evidence>
<accession>A0AAN6MU69</accession>